<dbReference type="EMBL" id="JAUJYO010000022">
    <property type="protein sequence ID" value="KAK1281698.1"/>
    <property type="molecule type" value="Genomic_DNA"/>
</dbReference>
<reference evidence="2" key="2">
    <citation type="submission" date="2023-06" db="EMBL/GenBank/DDBJ databases">
        <authorList>
            <person name="Ma L."/>
            <person name="Liu K.-W."/>
            <person name="Li Z."/>
            <person name="Hsiao Y.-Y."/>
            <person name="Qi Y."/>
            <person name="Fu T."/>
            <person name="Tang G."/>
            <person name="Zhang D."/>
            <person name="Sun W.-H."/>
            <person name="Liu D.-K."/>
            <person name="Li Y."/>
            <person name="Chen G.-Z."/>
            <person name="Liu X.-D."/>
            <person name="Liao X.-Y."/>
            <person name="Jiang Y.-T."/>
            <person name="Yu X."/>
            <person name="Hao Y."/>
            <person name="Huang J."/>
            <person name="Zhao X.-W."/>
            <person name="Ke S."/>
            <person name="Chen Y.-Y."/>
            <person name="Wu W.-L."/>
            <person name="Hsu J.-L."/>
            <person name="Lin Y.-F."/>
            <person name="Huang M.-D."/>
            <person name="Li C.-Y."/>
            <person name="Huang L."/>
            <person name="Wang Z.-W."/>
            <person name="Zhao X."/>
            <person name="Zhong W.-Y."/>
            <person name="Peng D.-H."/>
            <person name="Ahmad S."/>
            <person name="Lan S."/>
            <person name="Zhang J.-S."/>
            <person name="Tsai W.-C."/>
            <person name="Van De Peer Y."/>
            <person name="Liu Z.-J."/>
        </authorList>
    </citation>
    <scope>NUCLEOTIDE SEQUENCE</scope>
    <source>
        <strain evidence="2">CP</strain>
        <tissue evidence="2">Leaves</tissue>
    </source>
</reference>
<reference evidence="2" key="1">
    <citation type="journal article" date="2023" name="Nat. Commun.">
        <title>Diploid and tetraploid genomes of Acorus and the evolution of monocots.</title>
        <authorList>
            <person name="Ma L."/>
            <person name="Liu K.W."/>
            <person name="Li Z."/>
            <person name="Hsiao Y.Y."/>
            <person name="Qi Y."/>
            <person name="Fu T."/>
            <person name="Tang G.D."/>
            <person name="Zhang D."/>
            <person name="Sun W.H."/>
            <person name="Liu D.K."/>
            <person name="Li Y."/>
            <person name="Chen G.Z."/>
            <person name="Liu X.D."/>
            <person name="Liao X.Y."/>
            <person name="Jiang Y.T."/>
            <person name="Yu X."/>
            <person name="Hao Y."/>
            <person name="Huang J."/>
            <person name="Zhao X.W."/>
            <person name="Ke S."/>
            <person name="Chen Y.Y."/>
            <person name="Wu W.L."/>
            <person name="Hsu J.L."/>
            <person name="Lin Y.F."/>
            <person name="Huang M.D."/>
            <person name="Li C.Y."/>
            <person name="Huang L."/>
            <person name="Wang Z.W."/>
            <person name="Zhao X."/>
            <person name="Zhong W.Y."/>
            <person name="Peng D.H."/>
            <person name="Ahmad S."/>
            <person name="Lan S."/>
            <person name="Zhang J.S."/>
            <person name="Tsai W.C."/>
            <person name="Van de Peer Y."/>
            <person name="Liu Z.J."/>
        </authorList>
    </citation>
    <scope>NUCLEOTIDE SEQUENCE</scope>
    <source>
        <strain evidence="2">CP</strain>
    </source>
</reference>
<dbReference type="PANTHER" id="PTHR47126:SF3">
    <property type="entry name" value="5'-ADENYLYLSULFATE REDUCTASE-LIKE 5"/>
    <property type="match status" value="1"/>
</dbReference>
<dbReference type="Proteomes" id="UP001180020">
    <property type="component" value="Unassembled WGS sequence"/>
</dbReference>
<organism evidence="2 3">
    <name type="scientific">Acorus calamus</name>
    <name type="common">Sweet flag</name>
    <dbReference type="NCBI Taxonomy" id="4465"/>
    <lineage>
        <taxon>Eukaryota</taxon>
        <taxon>Viridiplantae</taxon>
        <taxon>Streptophyta</taxon>
        <taxon>Embryophyta</taxon>
        <taxon>Tracheophyta</taxon>
        <taxon>Spermatophyta</taxon>
        <taxon>Magnoliopsida</taxon>
        <taxon>Liliopsida</taxon>
        <taxon>Acoraceae</taxon>
        <taxon>Acorus</taxon>
    </lineage>
</organism>
<keyword evidence="3" id="KW-1185">Reference proteome</keyword>
<name>A0AAV9BXQ2_ACOCL</name>
<sequence length="298" mass="34002">MATRLPLLILLFLCIPAVRSADSTCHAWLPPSDAILDDLRSQCPLRLSRYLPLEVNGEILDRELSHFQKNNYYSILFHASWCPFSRRARSTFDVLSSMFPQIKHFTVEESSAMPSVFSRYGVHSLPALMITNQTTRVQYHGPKDLGSLVLFYRRVTCLDPEVYLTEASSDHVETERSFGPWEGSAREIIAREPYLAFSVLFLCLKAFLYFFPELRSRLKSFINKYVWRINLAISFGETSQLLEKALHVIDVKKVWSKLRLCKTGNFRKGAKNARSWASSLASVSLGESSSSRSTQSDL</sequence>
<accession>A0AAV9BXQ2</accession>
<dbReference type="InterPro" id="IPR036249">
    <property type="entry name" value="Thioredoxin-like_sf"/>
</dbReference>
<evidence type="ECO:0000256" key="1">
    <source>
        <dbReference type="SAM" id="SignalP"/>
    </source>
</evidence>
<dbReference type="PANTHER" id="PTHR47126">
    <property type="entry name" value="5'-ADENYLYLSULFATE REDUCTASE-LIKE 7"/>
    <property type="match status" value="1"/>
</dbReference>
<dbReference type="Gene3D" id="3.40.30.10">
    <property type="entry name" value="Glutaredoxin"/>
    <property type="match status" value="1"/>
</dbReference>
<evidence type="ECO:0000313" key="3">
    <source>
        <dbReference type="Proteomes" id="UP001180020"/>
    </source>
</evidence>
<evidence type="ECO:0000313" key="2">
    <source>
        <dbReference type="EMBL" id="KAK1281698.1"/>
    </source>
</evidence>
<gene>
    <name evidence="2" type="primary">APRL5</name>
    <name evidence="2" type="ORF">QJS10_CPB22g01259</name>
</gene>
<feature type="chain" id="PRO_5043776435" evidence="1">
    <location>
        <begin position="21"/>
        <end position="298"/>
    </location>
</feature>
<dbReference type="AlphaFoldDB" id="A0AAV9BXQ2"/>
<dbReference type="InterPro" id="IPR044794">
    <property type="entry name" value="APRL5/7"/>
</dbReference>
<proteinExistence type="predicted"/>
<dbReference type="SUPFAM" id="SSF52833">
    <property type="entry name" value="Thioredoxin-like"/>
    <property type="match status" value="1"/>
</dbReference>
<comment type="caution">
    <text evidence="2">The sequence shown here is derived from an EMBL/GenBank/DDBJ whole genome shotgun (WGS) entry which is preliminary data.</text>
</comment>
<keyword evidence="1" id="KW-0732">Signal</keyword>
<feature type="signal peptide" evidence="1">
    <location>
        <begin position="1"/>
        <end position="20"/>
    </location>
</feature>
<protein>
    <submittedName>
        <fullName evidence="2">5'-adenylylsulfate reductase-like 5</fullName>
    </submittedName>
</protein>
<dbReference type="CDD" id="cd02999">
    <property type="entry name" value="PDI_a_ERp44_like"/>
    <property type="match status" value="1"/>
</dbReference>